<dbReference type="AlphaFoldDB" id="A0A1L8CZV8"/>
<evidence type="ECO:0000313" key="2">
    <source>
        <dbReference type="Proteomes" id="UP000187338"/>
    </source>
</evidence>
<sequence length="62" mass="7113">MKSNFQAQLEFIFAKIKNDSRPLSPTANLSFKEKLLIIEKINETILTLKKGEIGDSKFKENN</sequence>
<comment type="caution">
    <text evidence="1">The sequence shown here is derived from an EMBL/GenBank/DDBJ whole genome shotgun (WGS) entry which is preliminary data.</text>
</comment>
<reference evidence="2" key="1">
    <citation type="submission" date="2016-12" db="EMBL/GenBank/DDBJ databases">
        <title>Draft Genome Sequences od Carboxydothermus pertinax and islandicus, Hydrogenogenic Carboxydotrophic Bacteria.</title>
        <authorList>
            <person name="Fukuyama Y."/>
            <person name="Ohmae K."/>
            <person name="Yoneda Y."/>
            <person name="Yoshida T."/>
            <person name="Sako Y."/>
        </authorList>
    </citation>
    <scope>NUCLEOTIDE SEQUENCE [LARGE SCALE GENOMIC DNA]</scope>
    <source>
        <strain evidence="2">SET</strain>
    </source>
</reference>
<dbReference type="STRING" id="661089.ciss_03980"/>
<proteinExistence type="predicted"/>
<protein>
    <submittedName>
        <fullName evidence="1">Uncharacterized protein</fullName>
    </submittedName>
</protein>
<accession>A0A1L8CZV8</accession>
<organism evidence="1 2">
    <name type="scientific">Carboxydothermus islandicus</name>
    <dbReference type="NCBI Taxonomy" id="661089"/>
    <lineage>
        <taxon>Bacteria</taxon>
        <taxon>Bacillati</taxon>
        <taxon>Bacillota</taxon>
        <taxon>Clostridia</taxon>
        <taxon>Thermoanaerobacterales</taxon>
        <taxon>Thermoanaerobacteraceae</taxon>
        <taxon>Carboxydothermus</taxon>
    </lineage>
</organism>
<name>A0A1L8CZV8_9THEO</name>
<dbReference type="Gene3D" id="1.10.860.10">
    <property type="entry name" value="DNAb Helicase, Chain A"/>
    <property type="match status" value="1"/>
</dbReference>
<dbReference type="EMBL" id="BDJL01000007">
    <property type="protein sequence ID" value="GAV24465.1"/>
    <property type="molecule type" value="Genomic_DNA"/>
</dbReference>
<keyword evidence="2" id="KW-1185">Reference proteome</keyword>
<gene>
    <name evidence="1" type="ORF">ciss_03980</name>
</gene>
<dbReference type="RefSeq" id="WP_011343461.1">
    <property type="nucleotide sequence ID" value="NZ_BDJL01000007.1"/>
</dbReference>
<dbReference type="OrthoDB" id="9871313at2"/>
<evidence type="ECO:0000313" key="1">
    <source>
        <dbReference type="EMBL" id="GAV24465.1"/>
    </source>
</evidence>
<dbReference type="InterPro" id="IPR016136">
    <property type="entry name" value="DNA_helicase_N/primase_C"/>
</dbReference>
<dbReference type="Proteomes" id="UP000187338">
    <property type="component" value="Unassembled WGS sequence"/>
</dbReference>